<protein>
    <submittedName>
        <fullName evidence="2">Uncharacterized protein</fullName>
    </submittedName>
</protein>
<gene>
    <name evidence="2" type="ORF">TKK_006741</name>
</gene>
<dbReference type="Proteomes" id="UP001627154">
    <property type="component" value="Unassembled WGS sequence"/>
</dbReference>
<dbReference type="EMBL" id="JBJJXI010000055">
    <property type="protein sequence ID" value="KAL3399457.1"/>
    <property type="molecule type" value="Genomic_DNA"/>
</dbReference>
<feature type="compositionally biased region" description="Basic and acidic residues" evidence="1">
    <location>
        <begin position="78"/>
        <end position="87"/>
    </location>
</feature>
<proteinExistence type="predicted"/>
<organism evidence="2 3">
    <name type="scientific">Trichogramma kaykai</name>
    <dbReference type="NCBI Taxonomy" id="54128"/>
    <lineage>
        <taxon>Eukaryota</taxon>
        <taxon>Metazoa</taxon>
        <taxon>Ecdysozoa</taxon>
        <taxon>Arthropoda</taxon>
        <taxon>Hexapoda</taxon>
        <taxon>Insecta</taxon>
        <taxon>Pterygota</taxon>
        <taxon>Neoptera</taxon>
        <taxon>Endopterygota</taxon>
        <taxon>Hymenoptera</taxon>
        <taxon>Apocrita</taxon>
        <taxon>Proctotrupomorpha</taxon>
        <taxon>Chalcidoidea</taxon>
        <taxon>Trichogrammatidae</taxon>
        <taxon>Trichogramma</taxon>
    </lineage>
</organism>
<evidence type="ECO:0000313" key="3">
    <source>
        <dbReference type="Proteomes" id="UP001627154"/>
    </source>
</evidence>
<feature type="compositionally biased region" description="Acidic residues" evidence="1">
    <location>
        <begin position="68"/>
        <end position="77"/>
    </location>
</feature>
<keyword evidence="3" id="KW-1185">Reference proteome</keyword>
<evidence type="ECO:0000313" key="2">
    <source>
        <dbReference type="EMBL" id="KAL3399457.1"/>
    </source>
</evidence>
<name>A0ABD2X277_9HYME</name>
<dbReference type="AlphaFoldDB" id="A0ABD2X277"/>
<comment type="caution">
    <text evidence="2">The sequence shown here is derived from an EMBL/GenBank/DDBJ whole genome shotgun (WGS) entry which is preliminary data.</text>
</comment>
<reference evidence="2 3" key="1">
    <citation type="journal article" date="2024" name="bioRxiv">
        <title>A reference genome for Trichogramma kaykai: A tiny desert-dwelling parasitoid wasp with competing sex-ratio distorters.</title>
        <authorList>
            <person name="Culotta J."/>
            <person name="Lindsey A.R."/>
        </authorList>
    </citation>
    <scope>NUCLEOTIDE SEQUENCE [LARGE SCALE GENOMIC DNA]</scope>
    <source>
        <strain evidence="2 3">KSX58</strain>
    </source>
</reference>
<accession>A0ABD2X277</accession>
<evidence type="ECO:0000256" key="1">
    <source>
        <dbReference type="SAM" id="MobiDB-lite"/>
    </source>
</evidence>
<sequence>MLLKIPRLAYATSFVSLLKEDKAGTSQAAKRSAEQDGRRGLNDPAMLTSDTSVGAAEEVDSKGGTPSDTEDAEDAEYEALHEISDVT</sequence>
<feature type="region of interest" description="Disordered" evidence="1">
    <location>
        <begin position="21"/>
        <end position="87"/>
    </location>
</feature>
<feature type="compositionally biased region" description="Basic and acidic residues" evidence="1">
    <location>
        <begin position="31"/>
        <end position="41"/>
    </location>
</feature>